<dbReference type="PANTHER" id="PTHR30246">
    <property type="entry name" value="2-KETO-3-DEOXY-6-PHOSPHOGLUCONATE ALDOLASE"/>
    <property type="match status" value="1"/>
</dbReference>
<dbReference type="PROSITE" id="PS00160">
    <property type="entry name" value="ALDOLASE_KDPG_KHG_2"/>
    <property type="match status" value="1"/>
</dbReference>
<sequence length="217" mass="22291">MVEPKQVEERIERSGVIAILRGIDEEQVGPVARAMYDAGVGAIEVTADGGRVRETLSAVDRELADTDAVVGAGTVLDAPTAQAVVDAGASFVLAPDCNPEVIRCCNRHGVVSIPGVMTPTEAVTAMEAGANMLKLFPAATVGPDHVGAVQGPLPDVDVVPTGGVSIETVSDFLEAGAVAVGVGSAIVDYEAVRAGDTRRIRETAAEFVDAVEEARSE</sequence>
<keyword evidence="7" id="KW-1185">Reference proteome</keyword>
<dbReference type="InterPro" id="IPR000887">
    <property type="entry name" value="Aldlse_KDPG_KHG"/>
</dbReference>
<organism evidence="6 7">
    <name type="scientific">Natrarchaeobius chitinivorans</name>
    <dbReference type="NCBI Taxonomy" id="1679083"/>
    <lineage>
        <taxon>Archaea</taxon>
        <taxon>Methanobacteriati</taxon>
        <taxon>Methanobacteriota</taxon>
        <taxon>Stenosarchaea group</taxon>
        <taxon>Halobacteria</taxon>
        <taxon>Halobacteriales</taxon>
        <taxon>Natrialbaceae</taxon>
        <taxon>Natrarchaeobius</taxon>
    </lineage>
</organism>
<evidence type="ECO:0000256" key="2">
    <source>
        <dbReference type="ARBA" id="ARBA00006906"/>
    </source>
</evidence>
<dbReference type="InterPro" id="IPR031338">
    <property type="entry name" value="KDPG/KHG_AS_2"/>
</dbReference>
<evidence type="ECO:0000256" key="4">
    <source>
        <dbReference type="ARBA" id="ARBA00023239"/>
    </source>
</evidence>
<dbReference type="EMBL" id="REGA01000013">
    <property type="protein sequence ID" value="RQG93617.1"/>
    <property type="molecule type" value="Genomic_DNA"/>
</dbReference>
<dbReference type="NCBIfam" id="TIGR01182">
    <property type="entry name" value="eda"/>
    <property type="match status" value="1"/>
</dbReference>
<keyword evidence="5" id="KW-0119">Carbohydrate metabolism</keyword>
<dbReference type="PANTHER" id="PTHR30246:SF1">
    <property type="entry name" value="2-DEHYDRO-3-DEOXY-6-PHOSPHOGALACTONATE ALDOLASE-RELATED"/>
    <property type="match status" value="1"/>
</dbReference>
<evidence type="ECO:0000313" key="6">
    <source>
        <dbReference type="EMBL" id="RQG93617.1"/>
    </source>
</evidence>
<dbReference type="EC" id="4.1.3.16" evidence="6"/>
<evidence type="ECO:0000256" key="3">
    <source>
        <dbReference type="ARBA" id="ARBA00011233"/>
    </source>
</evidence>
<evidence type="ECO:0000313" key="7">
    <source>
        <dbReference type="Proteomes" id="UP000282323"/>
    </source>
</evidence>
<comment type="pathway">
    <text evidence="1">Carbohydrate acid metabolism.</text>
</comment>
<comment type="similarity">
    <text evidence="2">Belongs to the KHG/KDPG aldolase family.</text>
</comment>
<evidence type="ECO:0000256" key="1">
    <source>
        <dbReference type="ARBA" id="ARBA00004761"/>
    </source>
</evidence>
<comment type="subunit">
    <text evidence="3">Homotrimer.</text>
</comment>
<dbReference type="OrthoDB" id="184672at2157"/>
<reference evidence="6 7" key="1">
    <citation type="submission" date="2018-10" db="EMBL/GenBank/DDBJ databases">
        <title>Natrarchaeobius chitinivorans gen. nov., sp. nov., and Natrarchaeobius haloalkaliphilus sp. nov., alkaliphilic, chitin-utilizing haloarchaea from hypersaline alkaline lakes.</title>
        <authorList>
            <person name="Sorokin D.Y."/>
            <person name="Elcheninov A.G."/>
            <person name="Kostrikina N.A."/>
            <person name="Bale N.J."/>
            <person name="Sinninghe Damste J.S."/>
            <person name="Khijniak T.V."/>
            <person name="Kublanov I.V."/>
            <person name="Toshchakov S.V."/>
        </authorList>
    </citation>
    <scope>NUCLEOTIDE SEQUENCE [LARGE SCALE GENOMIC DNA]</scope>
    <source>
        <strain evidence="6 7">AArcht4T</strain>
    </source>
</reference>
<dbReference type="Proteomes" id="UP000282323">
    <property type="component" value="Unassembled WGS sequence"/>
</dbReference>
<name>A0A3N6LXB7_NATCH</name>
<dbReference type="AlphaFoldDB" id="A0A3N6LXB7"/>
<dbReference type="EC" id="4.1.2.14" evidence="6"/>
<gene>
    <name evidence="6" type="primary">eda</name>
    <name evidence="6" type="ORF">EA473_14935</name>
</gene>
<dbReference type="RefSeq" id="WP_124196394.1">
    <property type="nucleotide sequence ID" value="NZ_REGA01000013.1"/>
</dbReference>
<protein>
    <submittedName>
        <fullName evidence="6">Bifunctional 4-hydroxy-2-oxoglutarate aldolase/2-dehydro-3-deoxy-phosphogluconate aldolase</fullName>
        <ecNumber evidence="6">4.1.2.14</ecNumber>
        <ecNumber evidence="6">4.1.3.16</ecNumber>
    </submittedName>
</protein>
<dbReference type="Pfam" id="PF01081">
    <property type="entry name" value="Aldolase"/>
    <property type="match status" value="1"/>
</dbReference>
<dbReference type="GO" id="GO:0008675">
    <property type="term" value="F:2-dehydro-3-deoxy-phosphogluconate aldolase activity"/>
    <property type="evidence" value="ECO:0007669"/>
    <property type="project" value="UniProtKB-EC"/>
</dbReference>
<accession>A0A3N6LXB7</accession>
<dbReference type="GO" id="GO:0008700">
    <property type="term" value="F:(R,S)-4-hydroxy-2-oxoglutarate aldolase activity"/>
    <property type="evidence" value="ECO:0007669"/>
    <property type="project" value="UniProtKB-EC"/>
</dbReference>
<comment type="caution">
    <text evidence="6">The sequence shown here is derived from an EMBL/GenBank/DDBJ whole genome shotgun (WGS) entry which is preliminary data.</text>
</comment>
<dbReference type="CDD" id="cd00452">
    <property type="entry name" value="KDPG_aldolase"/>
    <property type="match status" value="1"/>
</dbReference>
<dbReference type="InterPro" id="IPR013785">
    <property type="entry name" value="Aldolase_TIM"/>
</dbReference>
<dbReference type="SUPFAM" id="SSF51569">
    <property type="entry name" value="Aldolase"/>
    <property type="match status" value="1"/>
</dbReference>
<proteinExistence type="inferred from homology"/>
<keyword evidence="4 6" id="KW-0456">Lyase</keyword>
<dbReference type="Gene3D" id="3.20.20.70">
    <property type="entry name" value="Aldolase class I"/>
    <property type="match status" value="1"/>
</dbReference>
<evidence type="ECO:0000256" key="5">
    <source>
        <dbReference type="ARBA" id="ARBA00023277"/>
    </source>
</evidence>